<feature type="transmembrane region" description="Helical" evidence="1">
    <location>
        <begin position="47"/>
        <end position="67"/>
    </location>
</feature>
<gene>
    <name evidence="3" type="ORF">OCOJLMKI_1442</name>
</gene>
<feature type="transmembrane region" description="Helical" evidence="1">
    <location>
        <begin position="158"/>
        <end position="181"/>
    </location>
</feature>
<name>A0ABQ4RV39_9HYPH</name>
<keyword evidence="1" id="KW-1133">Transmembrane helix</keyword>
<keyword evidence="1" id="KW-0472">Membrane</keyword>
<reference evidence="3" key="2">
    <citation type="submission" date="2021-08" db="EMBL/GenBank/DDBJ databases">
        <authorList>
            <person name="Tani A."/>
            <person name="Ola A."/>
            <person name="Ogura Y."/>
            <person name="Katsura K."/>
            <person name="Hayashi T."/>
        </authorList>
    </citation>
    <scope>NUCLEOTIDE SEQUENCE</scope>
    <source>
        <strain evidence="3">DSM 19015</strain>
    </source>
</reference>
<proteinExistence type="predicted"/>
<keyword evidence="1" id="KW-0812">Transmembrane</keyword>
<reference evidence="3" key="1">
    <citation type="journal article" date="2021" name="Front. Microbiol.">
        <title>Comprehensive Comparative Genomics and Phenotyping of Methylobacterium Species.</title>
        <authorList>
            <person name="Alessa O."/>
            <person name="Ogura Y."/>
            <person name="Fujitani Y."/>
            <person name="Takami H."/>
            <person name="Hayashi T."/>
            <person name="Sahin N."/>
            <person name="Tani A."/>
        </authorList>
    </citation>
    <scope>NUCLEOTIDE SEQUENCE</scope>
    <source>
        <strain evidence="3">DSM 19015</strain>
    </source>
</reference>
<keyword evidence="2" id="KW-0732">Signal</keyword>
<dbReference type="RefSeq" id="WP_238243426.1">
    <property type="nucleotide sequence ID" value="NZ_BPQP01000020.1"/>
</dbReference>
<evidence type="ECO:0000256" key="2">
    <source>
        <dbReference type="SAM" id="SignalP"/>
    </source>
</evidence>
<feature type="chain" id="PRO_5045317892" evidence="2">
    <location>
        <begin position="23"/>
        <end position="243"/>
    </location>
</feature>
<accession>A0ABQ4RV39</accession>
<evidence type="ECO:0000313" key="4">
    <source>
        <dbReference type="Proteomes" id="UP001055125"/>
    </source>
</evidence>
<sequence length="243" mass="24719">MSPRVSALLPLAAALLALGLTAATSFDQRASLPAWAEAYRYGFFLDRYPLFAFAIVYGLAWLVVAATAPGPASLARRGLGGLIGAGLLLALSLYPTFGGLVLRGGFGSGSLVFLAQQPMILAYAIGAAVAALVFGTGLGLGSLLIGRPAGPKRGVPRAFLAGAGGLGVRLLALWFAAAVLGLAREAGFGAWPRRPLTGQDLAVAAALLLVAFLPHTLLTALRKSGGSREAAHPHGLIPQPGYG</sequence>
<feature type="signal peptide" evidence="2">
    <location>
        <begin position="1"/>
        <end position="22"/>
    </location>
</feature>
<comment type="caution">
    <text evidence="3">The sequence shown here is derived from an EMBL/GenBank/DDBJ whole genome shotgun (WGS) entry which is preliminary data.</text>
</comment>
<organism evidence="3 4">
    <name type="scientific">Methylobacterium iners</name>
    <dbReference type="NCBI Taxonomy" id="418707"/>
    <lineage>
        <taxon>Bacteria</taxon>
        <taxon>Pseudomonadati</taxon>
        <taxon>Pseudomonadota</taxon>
        <taxon>Alphaproteobacteria</taxon>
        <taxon>Hyphomicrobiales</taxon>
        <taxon>Methylobacteriaceae</taxon>
        <taxon>Methylobacterium</taxon>
    </lineage>
</organism>
<feature type="transmembrane region" description="Helical" evidence="1">
    <location>
        <begin position="120"/>
        <end position="146"/>
    </location>
</feature>
<feature type="transmembrane region" description="Helical" evidence="1">
    <location>
        <begin position="201"/>
        <end position="221"/>
    </location>
</feature>
<keyword evidence="4" id="KW-1185">Reference proteome</keyword>
<dbReference type="EMBL" id="BPQP01000020">
    <property type="protein sequence ID" value="GJD94240.1"/>
    <property type="molecule type" value="Genomic_DNA"/>
</dbReference>
<protein>
    <submittedName>
        <fullName evidence="3">Uncharacterized protein</fullName>
    </submittedName>
</protein>
<evidence type="ECO:0000313" key="3">
    <source>
        <dbReference type="EMBL" id="GJD94240.1"/>
    </source>
</evidence>
<dbReference type="Proteomes" id="UP001055125">
    <property type="component" value="Unassembled WGS sequence"/>
</dbReference>
<feature type="transmembrane region" description="Helical" evidence="1">
    <location>
        <begin position="79"/>
        <end position="100"/>
    </location>
</feature>
<evidence type="ECO:0000256" key="1">
    <source>
        <dbReference type="SAM" id="Phobius"/>
    </source>
</evidence>